<dbReference type="PROSITE" id="PS51635">
    <property type="entry name" value="PNPLA"/>
    <property type="match status" value="1"/>
</dbReference>
<organism evidence="8 9">
    <name type="scientific">Trapa natans</name>
    <name type="common">Water chestnut</name>
    <dbReference type="NCBI Taxonomy" id="22666"/>
    <lineage>
        <taxon>Eukaryota</taxon>
        <taxon>Viridiplantae</taxon>
        <taxon>Streptophyta</taxon>
        <taxon>Embryophyta</taxon>
        <taxon>Tracheophyta</taxon>
        <taxon>Spermatophyta</taxon>
        <taxon>Magnoliopsida</taxon>
        <taxon>eudicotyledons</taxon>
        <taxon>Gunneridae</taxon>
        <taxon>Pentapetalae</taxon>
        <taxon>rosids</taxon>
        <taxon>malvids</taxon>
        <taxon>Myrtales</taxon>
        <taxon>Lythraceae</taxon>
        <taxon>Trapa</taxon>
    </lineage>
</organism>
<keyword evidence="9" id="KW-1185">Reference proteome</keyword>
<evidence type="ECO:0000256" key="5">
    <source>
        <dbReference type="PROSITE-ProRule" id="PRU01161"/>
    </source>
</evidence>
<dbReference type="InterPro" id="IPR002641">
    <property type="entry name" value="PNPLA_dom"/>
</dbReference>
<sequence>MAFNGLLEMDQGTSIDTNKLSYEIFSILEKKFLFGANDDSRPWIPRQVSRLTTATDADTALHDLLTGIQIVDSSSSFPFAAGGGGARPRVRILSIDGGGCSSLGGVLPCRALTYLERAIRQRSNNPAAAMADYFDVVAGTGIGGVVAAMLFATKDGAQPAFGAEDTWRLLVEQERWMPSNGGGRNGFMQRLFGRRRGRGGVGVVGFEEFLRETFSGGGGGELTLKDTLKPLLIPCYDISTAAPFLFSRADALESDGYDFRLWDVCRATSTELGRIEPVLMRSVDGKNRCVGLDGGLVMSNPTAAAITHVLHNKNEFPHVRGVEDMLVLSLGTGQVIKADRGRPGYDYGNLKGWKANAWAEAAIRITRDGSADLVDQAVANCLRGCRAGGYVRIQANGSNLFLDGSRVETEPGPWDAKKLANIAEEMLKQKNVESVLFGGKSVSDLTNYEKLDTFAADLVTEHNGRRNLKASSVALGQESAGR</sequence>
<evidence type="ECO:0000256" key="3">
    <source>
        <dbReference type="ARBA" id="ARBA00022963"/>
    </source>
</evidence>
<dbReference type="EMBL" id="JAXQNO010000021">
    <property type="protein sequence ID" value="KAK4769602.1"/>
    <property type="molecule type" value="Genomic_DNA"/>
</dbReference>
<comment type="function">
    <text evidence="6">Lipolytic acyl hydrolase (LAH).</text>
</comment>
<dbReference type="InterPro" id="IPR016035">
    <property type="entry name" value="Acyl_Trfase/lysoPLipase"/>
</dbReference>
<dbReference type="Gene3D" id="3.40.1090.10">
    <property type="entry name" value="Cytosolic phospholipase A2 catalytic domain"/>
    <property type="match status" value="1"/>
</dbReference>
<dbReference type="PANTHER" id="PTHR32241">
    <property type="entry name" value="PATATIN-LIKE PROTEIN 6"/>
    <property type="match status" value="1"/>
</dbReference>
<dbReference type="SUPFAM" id="SSF52151">
    <property type="entry name" value="FabD/lysophospholipase-like"/>
    <property type="match status" value="1"/>
</dbReference>
<evidence type="ECO:0000256" key="1">
    <source>
        <dbReference type="ARBA" id="ARBA00010240"/>
    </source>
</evidence>
<dbReference type="Proteomes" id="UP001346149">
    <property type="component" value="Unassembled WGS sequence"/>
</dbReference>
<reference evidence="8 9" key="1">
    <citation type="journal article" date="2023" name="Hortic Res">
        <title>Pangenome of water caltrop reveals structural variations and asymmetric subgenome divergence after allopolyploidization.</title>
        <authorList>
            <person name="Zhang X."/>
            <person name="Chen Y."/>
            <person name="Wang L."/>
            <person name="Yuan Y."/>
            <person name="Fang M."/>
            <person name="Shi L."/>
            <person name="Lu R."/>
            <person name="Comes H.P."/>
            <person name="Ma Y."/>
            <person name="Chen Y."/>
            <person name="Huang G."/>
            <person name="Zhou Y."/>
            <person name="Zheng Z."/>
            <person name="Qiu Y."/>
        </authorList>
    </citation>
    <scope>NUCLEOTIDE SEQUENCE [LARGE SCALE GENOMIC DNA]</scope>
    <source>
        <strain evidence="8">F231</strain>
    </source>
</reference>
<proteinExistence type="inferred from homology"/>
<dbReference type="AlphaFoldDB" id="A0AAN7KMV9"/>
<evidence type="ECO:0000256" key="4">
    <source>
        <dbReference type="ARBA" id="ARBA00023098"/>
    </source>
</evidence>
<name>A0AAN7KMV9_TRANT</name>
<accession>A0AAN7KMV9</accession>
<feature type="short sequence motif" description="DGA/G" evidence="5">
    <location>
        <begin position="293"/>
        <end position="295"/>
    </location>
</feature>
<dbReference type="EC" id="3.1.1.-" evidence="6"/>
<keyword evidence="4 6" id="KW-0443">Lipid metabolism</keyword>
<dbReference type="GO" id="GO:0016042">
    <property type="term" value="P:lipid catabolic process"/>
    <property type="evidence" value="ECO:0007669"/>
    <property type="project" value="UniProtKB-KW"/>
</dbReference>
<comment type="caution">
    <text evidence="8">The sequence shown here is derived from an EMBL/GenBank/DDBJ whole genome shotgun (WGS) entry which is preliminary data.</text>
</comment>
<dbReference type="PANTHER" id="PTHR32241:SF3">
    <property type="entry name" value="PATATIN-LIKE PROTEIN 6"/>
    <property type="match status" value="1"/>
</dbReference>
<comment type="caution">
    <text evidence="5">Lacks conserved residue(s) required for the propagation of feature annotation.</text>
</comment>
<evidence type="ECO:0000256" key="2">
    <source>
        <dbReference type="ARBA" id="ARBA00022801"/>
    </source>
</evidence>
<evidence type="ECO:0000313" key="9">
    <source>
        <dbReference type="Proteomes" id="UP001346149"/>
    </source>
</evidence>
<evidence type="ECO:0000256" key="6">
    <source>
        <dbReference type="RuleBase" id="RU361262"/>
    </source>
</evidence>
<gene>
    <name evidence="8" type="ORF">SAY86_027752</name>
</gene>
<evidence type="ECO:0000313" key="8">
    <source>
        <dbReference type="EMBL" id="KAK4769602.1"/>
    </source>
</evidence>
<protein>
    <recommendedName>
        <fullName evidence="6">Patatin</fullName>
        <ecNumber evidence="6">3.1.1.-</ecNumber>
    </recommendedName>
</protein>
<keyword evidence="2 6" id="KW-0378">Hydrolase</keyword>
<evidence type="ECO:0000259" key="7">
    <source>
        <dbReference type="PROSITE" id="PS51635"/>
    </source>
</evidence>
<dbReference type="Pfam" id="PF01734">
    <property type="entry name" value="Patatin"/>
    <property type="match status" value="1"/>
</dbReference>
<comment type="similarity">
    <text evidence="1 6">Belongs to the patatin family.</text>
</comment>
<keyword evidence="3 6" id="KW-0442">Lipid degradation</keyword>
<feature type="domain" description="PNPLA" evidence="7">
    <location>
        <begin position="93"/>
        <end position="306"/>
    </location>
</feature>
<dbReference type="GO" id="GO:0016787">
    <property type="term" value="F:hydrolase activity"/>
    <property type="evidence" value="ECO:0007669"/>
    <property type="project" value="UniProtKB-KW"/>
</dbReference>
<comment type="domain">
    <text evidence="6">The nitrogen atoms of the two glycine residues in the GGXR motif define the oxyanion hole, and stabilize the oxyanion that forms during the nucleophilic attack by the catalytic serine during substrate cleavage.</text>
</comment>